<evidence type="ECO:0000256" key="3">
    <source>
        <dbReference type="ARBA" id="ARBA00022448"/>
    </source>
</evidence>
<feature type="transmembrane region" description="Helical" evidence="8">
    <location>
        <begin position="12"/>
        <end position="30"/>
    </location>
</feature>
<sequence length="385" mass="42781">MRVNMNRNKIFTYLAITLTSISFYFAMQNFDMIVDYIGKVLGILKPFLVGIAIAYLLWRPLKFIESLLEKFIFRGKVSKGNRRIVGVIVLYLIAAVVIVSLFSFVLPQIIENLTILTNNLPGYFESIKQSLDTLLRSSGMDGDIYQFVSDLIGDLSQMMMQITAKVLPMLIDLSVGVTSTILNTFLAIVVSIYCLVDKETFFAKNRKCMHALLPQRLIGQITRIVTIFDDTFGRYFVGQLTDAVIVGSICFMMMLTFKFPFALLISVIVMCTNVIPYVGPFIGAVPGTFIILMTGGFGPACGFVLMIFVLQQIDGNILVPKIIGDSIGISGFWVLFAVMVGGGLFGFIGVLLGVPSLSVIFKLIKAYSEKKLRQKELPVDTKAYE</sequence>
<evidence type="ECO:0000313" key="10">
    <source>
        <dbReference type="Proteomes" id="UP000655830"/>
    </source>
</evidence>
<organism evidence="9 10">
    <name type="scientific">Zhenhengia yiwuensis</name>
    <dbReference type="NCBI Taxonomy" id="2763666"/>
    <lineage>
        <taxon>Bacteria</taxon>
        <taxon>Bacillati</taxon>
        <taxon>Bacillota</taxon>
        <taxon>Clostridia</taxon>
        <taxon>Lachnospirales</taxon>
        <taxon>Lachnospiraceae</taxon>
        <taxon>Zhenhengia</taxon>
    </lineage>
</organism>
<reference evidence="9" key="1">
    <citation type="submission" date="2020-08" db="EMBL/GenBank/DDBJ databases">
        <title>Genome public.</title>
        <authorList>
            <person name="Liu C."/>
            <person name="Sun Q."/>
        </authorList>
    </citation>
    <scope>NUCLEOTIDE SEQUENCE</scope>
    <source>
        <strain evidence="9">NSJ-12</strain>
    </source>
</reference>
<keyword evidence="5 8" id="KW-0812">Transmembrane</keyword>
<dbReference type="PANTHER" id="PTHR21716">
    <property type="entry name" value="TRANSMEMBRANE PROTEIN"/>
    <property type="match status" value="1"/>
</dbReference>
<gene>
    <name evidence="9" type="ORF">H8718_01195</name>
</gene>
<comment type="similarity">
    <text evidence="2">Belongs to the autoinducer-2 exporter (AI-2E) (TC 2.A.86) family.</text>
</comment>
<feature type="transmembrane region" description="Helical" evidence="8">
    <location>
        <begin position="36"/>
        <end position="58"/>
    </location>
</feature>
<dbReference type="GO" id="GO:0055085">
    <property type="term" value="P:transmembrane transport"/>
    <property type="evidence" value="ECO:0007669"/>
    <property type="project" value="TreeGrafter"/>
</dbReference>
<feature type="transmembrane region" description="Helical" evidence="8">
    <location>
        <begin position="261"/>
        <end position="283"/>
    </location>
</feature>
<comment type="caution">
    <text evidence="9">The sequence shown here is derived from an EMBL/GenBank/DDBJ whole genome shotgun (WGS) entry which is preliminary data.</text>
</comment>
<keyword evidence="6 8" id="KW-1133">Transmembrane helix</keyword>
<dbReference type="RefSeq" id="WP_249331222.1">
    <property type="nucleotide sequence ID" value="NZ_JACRSY010000002.1"/>
</dbReference>
<dbReference type="Proteomes" id="UP000655830">
    <property type="component" value="Unassembled WGS sequence"/>
</dbReference>
<dbReference type="PANTHER" id="PTHR21716:SF53">
    <property type="entry name" value="PERMEASE PERM-RELATED"/>
    <property type="match status" value="1"/>
</dbReference>
<keyword evidence="3" id="KW-0813">Transport</keyword>
<evidence type="ECO:0000256" key="5">
    <source>
        <dbReference type="ARBA" id="ARBA00022692"/>
    </source>
</evidence>
<name>A0A926EBY3_9FIRM</name>
<protein>
    <submittedName>
        <fullName evidence="9">AI-2E family transporter</fullName>
    </submittedName>
</protein>
<comment type="subcellular location">
    <subcellularLocation>
        <location evidence="1">Cell membrane</location>
        <topology evidence="1">Multi-pass membrane protein</topology>
    </subcellularLocation>
</comment>
<evidence type="ECO:0000256" key="1">
    <source>
        <dbReference type="ARBA" id="ARBA00004651"/>
    </source>
</evidence>
<dbReference type="GO" id="GO:0005886">
    <property type="term" value="C:plasma membrane"/>
    <property type="evidence" value="ECO:0007669"/>
    <property type="project" value="UniProtKB-SubCell"/>
</dbReference>
<dbReference type="AlphaFoldDB" id="A0A926EBY3"/>
<keyword evidence="4" id="KW-1003">Cell membrane</keyword>
<evidence type="ECO:0000256" key="6">
    <source>
        <dbReference type="ARBA" id="ARBA00022989"/>
    </source>
</evidence>
<accession>A0A926EBY3</accession>
<dbReference type="Pfam" id="PF01594">
    <property type="entry name" value="AI-2E_transport"/>
    <property type="match status" value="1"/>
</dbReference>
<dbReference type="EMBL" id="JACRSY010000002">
    <property type="protein sequence ID" value="MBC8578156.1"/>
    <property type="molecule type" value="Genomic_DNA"/>
</dbReference>
<keyword evidence="10" id="KW-1185">Reference proteome</keyword>
<evidence type="ECO:0000256" key="7">
    <source>
        <dbReference type="ARBA" id="ARBA00023136"/>
    </source>
</evidence>
<evidence type="ECO:0000256" key="8">
    <source>
        <dbReference type="SAM" id="Phobius"/>
    </source>
</evidence>
<feature type="transmembrane region" description="Helical" evidence="8">
    <location>
        <begin position="173"/>
        <end position="196"/>
    </location>
</feature>
<feature type="transmembrane region" description="Helical" evidence="8">
    <location>
        <begin position="289"/>
        <end position="310"/>
    </location>
</feature>
<evidence type="ECO:0000313" key="9">
    <source>
        <dbReference type="EMBL" id="MBC8578156.1"/>
    </source>
</evidence>
<evidence type="ECO:0000256" key="2">
    <source>
        <dbReference type="ARBA" id="ARBA00009773"/>
    </source>
</evidence>
<feature type="transmembrane region" description="Helical" evidence="8">
    <location>
        <begin position="84"/>
        <end position="110"/>
    </location>
</feature>
<keyword evidence="7 8" id="KW-0472">Membrane</keyword>
<proteinExistence type="inferred from homology"/>
<evidence type="ECO:0000256" key="4">
    <source>
        <dbReference type="ARBA" id="ARBA00022475"/>
    </source>
</evidence>
<dbReference type="InterPro" id="IPR002549">
    <property type="entry name" value="AI-2E-like"/>
</dbReference>